<protein>
    <submittedName>
        <fullName evidence="7">DNA-binding transcriptional regulator, MarR family</fullName>
    </submittedName>
</protein>
<evidence type="ECO:0000256" key="4">
    <source>
        <dbReference type="ARBA" id="ARBA00023125"/>
    </source>
</evidence>
<dbReference type="AlphaFoldDB" id="A0A1G6V0P6"/>
<gene>
    <name evidence="7" type="ORF">SAMN04488509_102586</name>
</gene>
<dbReference type="GO" id="GO:0003700">
    <property type="term" value="F:DNA-binding transcription factor activity"/>
    <property type="evidence" value="ECO:0007669"/>
    <property type="project" value="InterPro"/>
</dbReference>
<dbReference type="GO" id="GO:0005737">
    <property type="term" value="C:cytoplasm"/>
    <property type="evidence" value="ECO:0007669"/>
    <property type="project" value="UniProtKB-SubCell"/>
</dbReference>
<keyword evidence="4 7" id="KW-0238">DNA-binding</keyword>
<dbReference type="Gene3D" id="1.10.10.10">
    <property type="entry name" value="Winged helix-like DNA-binding domain superfamily/Winged helix DNA-binding domain"/>
    <property type="match status" value="1"/>
</dbReference>
<dbReference type="InterPro" id="IPR039422">
    <property type="entry name" value="MarR/SlyA-like"/>
</dbReference>
<dbReference type="RefSeq" id="WP_091240758.1">
    <property type="nucleotide sequence ID" value="NZ_FNAG01000002.1"/>
</dbReference>
<feature type="domain" description="HTH marR-type" evidence="6">
    <location>
        <begin position="24"/>
        <end position="158"/>
    </location>
</feature>
<dbReference type="EMBL" id="FNAG01000002">
    <property type="protein sequence ID" value="SDD47108.1"/>
    <property type="molecule type" value="Genomic_DNA"/>
</dbReference>
<evidence type="ECO:0000256" key="2">
    <source>
        <dbReference type="ARBA" id="ARBA00022490"/>
    </source>
</evidence>
<evidence type="ECO:0000259" key="6">
    <source>
        <dbReference type="PROSITE" id="PS50995"/>
    </source>
</evidence>
<keyword evidence="3" id="KW-0805">Transcription regulation</keyword>
<dbReference type="PANTHER" id="PTHR33164:SF5">
    <property type="entry name" value="ORGANIC HYDROPEROXIDE RESISTANCE TRANSCRIPTIONAL REGULATOR"/>
    <property type="match status" value="1"/>
</dbReference>
<keyword evidence="5" id="KW-0804">Transcription</keyword>
<dbReference type="FunFam" id="1.10.10.10:FF:000163">
    <property type="entry name" value="MarR family transcriptional regulator"/>
    <property type="match status" value="1"/>
</dbReference>
<dbReference type="SMART" id="SM00347">
    <property type="entry name" value="HTH_MARR"/>
    <property type="match status" value="1"/>
</dbReference>
<dbReference type="STRING" id="265719.SAMN04488509_102586"/>
<comment type="subcellular location">
    <subcellularLocation>
        <location evidence="1">Cytoplasm</location>
    </subcellularLocation>
</comment>
<evidence type="ECO:0000256" key="1">
    <source>
        <dbReference type="ARBA" id="ARBA00004496"/>
    </source>
</evidence>
<dbReference type="SUPFAM" id="SSF46785">
    <property type="entry name" value="Winged helix' DNA-binding domain"/>
    <property type="match status" value="1"/>
</dbReference>
<dbReference type="InterPro" id="IPR000835">
    <property type="entry name" value="HTH_MarR-typ"/>
</dbReference>
<evidence type="ECO:0000256" key="5">
    <source>
        <dbReference type="ARBA" id="ARBA00023163"/>
    </source>
</evidence>
<evidence type="ECO:0000313" key="7">
    <source>
        <dbReference type="EMBL" id="SDD47108.1"/>
    </source>
</evidence>
<proteinExistence type="predicted"/>
<evidence type="ECO:0000256" key="3">
    <source>
        <dbReference type="ARBA" id="ARBA00023015"/>
    </source>
</evidence>
<dbReference type="PRINTS" id="PR00598">
    <property type="entry name" value="HTHMARR"/>
</dbReference>
<dbReference type="OrthoDB" id="9806864at2"/>
<dbReference type="PANTHER" id="PTHR33164">
    <property type="entry name" value="TRANSCRIPTIONAL REGULATOR, MARR FAMILY"/>
    <property type="match status" value="1"/>
</dbReference>
<organism evidence="7 8">
    <name type="scientific">Aquimonas voraii</name>
    <dbReference type="NCBI Taxonomy" id="265719"/>
    <lineage>
        <taxon>Bacteria</taxon>
        <taxon>Pseudomonadati</taxon>
        <taxon>Pseudomonadota</taxon>
        <taxon>Gammaproteobacteria</taxon>
        <taxon>Lysobacterales</taxon>
        <taxon>Lysobacteraceae</taxon>
        <taxon>Aquimonas</taxon>
    </lineage>
</organism>
<dbReference type="Pfam" id="PF22381">
    <property type="entry name" value="Staph_reg_Sar_Rot"/>
    <property type="match status" value="1"/>
</dbReference>
<dbReference type="InterPro" id="IPR011991">
    <property type="entry name" value="ArsR-like_HTH"/>
</dbReference>
<keyword evidence="8" id="KW-1185">Reference proteome</keyword>
<dbReference type="GO" id="GO:0003677">
    <property type="term" value="F:DNA binding"/>
    <property type="evidence" value="ECO:0007669"/>
    <property type="project" value="UniProtKB-KW"/>
</dbReference>
<dbReference type="InterPro" id="IPR036390">
    <property type="entry name" value="WH_DNA-bd_sf"/>
</dbReference>
<dbReference type="CDD" id="cd00090">
    <property type="entry name" value="HTH_ARSR"/>
    <property type="match status" value="1"/>
</dbReference>
<keyword evidence="2" id="KW-0963">Cytoplasm</keyword>
<evidence type="ECO:0000313" key="8">
    <source>
        <dbReference type="Proteomes" id="UP000199603"/>
    </source>
</evidence>
<sequence length="159" mass="17411">MPAAKSKHQAQACAAGASNPLHLDQQLCFALYAASNRIQRLYRPLLEPLGLTYPQYLVMLVLWQHGRRSVGELGEALHLDSGTLTPLLKRLEAAGLVVRKRCSEDERRVFVDLSAEGRALRARAQGVPARLACSTSLDAGRLASLRDEVRQLLDALQSG</sequence>
<name>A0A1G6V0P6_9GAMM</name>
<accession>A0A1G6V0P6</accession>
<dbReference type="Proteomes" id="UP000199603">
    <property type="component" value="Unassembled WGS sequence"/>
</dbReference>
<dbReference type="InterPro" id="IPR055166">
    <property type="entry name" value="Transc_reg_Sar_Rot_HTH"/>
</dbReference>
<dbReference type="GO" id="GO:0006950">
    <property type="term" value="P:response to stress"/>
    <property type="evidence" value="ECO:0007669"/>
    <property type="project" value="TreeGrafter"/>
</dbReference>
<reference evidence="7 8" key="1">
    <citation type="submission" date="2016-10" db="EMBL/GenBank/DDBJ databases">
        <authorList>
            <person name="de Groot N.N."/>
        </authorList>
    </citation>
    <scope>NUCLEOTIDE SEQUENCE [LARGE SCALE GENOMIC DNA]</scope>
    <source>
        <strain evidence="7 8">DSM 16957</strain>
    </source>
</reference>
<dbReference type="InterPro" id="IPR036388">
    <property type="entry name" value="WH-like_DNA-bd_sf"/>
</dbReference>
<dbReference type="PROSITE" id="PS50995">
    <property type="entry name" value="HTH_MARR_2"/>
    <property type="match status" value="1"/>
</dbReference>